<protein>
    <submittedName>
        <fullName evidence="2">Mitochondrial protein</fullName>
    </submittedName>
</protein>
<organism evidence="2 3">
    <name type="scientific">Phytophthora palmivora</name>
    <dbReference type="NCBI Taxonomy" id="4796"/>
    <lineage>
        <taxon>Eukaryota</taxon>
        <taxon>Sar</taxon>
        <taxon>Stramenopiles</taxon>
        <taxon>Oomycota</taxon>
        <taxon>Peronosporomycetes</taxon>
        <taxon>Peronosporales</taxon>
        <taxon>Peronosporaceae</taxon>
        <taxon>Phytophthora</taxon>
    </lineage>
</organism>
<gene>
    <name evidence="2" type="ORF">PHPALM_4791</name>
</gene>
<dbReference type="OrthoDB" id="418237at2759"/>
<comment type="caution">
    <text evidence="2">The sequence shown here is derived from an EMBL/GenBank/DDBJ whole genome shotgun (WGS) entry which is preliminary data.</text>
</comment>
<evidence type="ECO:0000313" key="2">
    <source>
        <dbReference type="EMBL" id="POM77772.1"/>
    </source>
</evidence>
<proteinExistence type="predicted"/>
<accession>A0A2P4YIY8</accession>
<keyword evidence="3" id="KW-1185">Reference proteome</keyword>
<reference evidence="2 3" key="1">
    <citation type="journal article" date="2017" name="Genome Biol. Evol.">
        <title>Phytophthora megakarya and P. palmivora, closely related causal agents of cacao black pod rot, underwent increases in genome sizes and gene numbers by different mechanisms.</title>
        <authorList>
            <person name="Ali S.S."/>
            <person name="Shao J."/>
            <person name="Lary D.J."/>
            <person name="Kronmiller B."/>
            <person name="Shen D."/>
            <person name="Strem M.D."/>
            <person name="Amoako-Attah I."/>
            <person name="Akrofi A.Y."/>
            <person name="Begoude B.A."/>
            <person name="Ten Hoopen G.M."/>
            <person name="Coulibaly K."/>
            <person name="Kebe B.I."/>
            <person name="Melnick R.L."/>
            <person name="Guiltinan M.J."/>
            <person name="Tyler B.M."/>
            <person name="Meinhardt L.W."/>
            <person name="Bailey B.A."/>
        </authorList>
    </citation>
    <scope>NUCLEOTIDE SEQUENCE [LARGE SCALE GENOMIC DNA]</scope>
    <source>
        <strain evidence="3">sbr112.9</strain>
    </source>
</reference>
<evidence type="ECO:0000313" key="3">
    <source>
        <dbReference type="Proteomes" id="UP000237271"/>
    </source>
</evidence>
<dbReference type="AlphaFoldDB" id="A0A2P4YIY8"/>
<evidence type="ECO:0000256" key="1">
    <source>
        <dbReference type="SAM" id="MobiDB-lite"/>
    </source>
</evidence>
<name>A0A2P4YIY8_9STRA</name>
<feature type="region of interest" description="Disordered" evidence="1">
    <location>
        <begin position="86"/>
        <end position="109"/>
    </location>
</feature>
<dbReference type="EMBL" id="NCKW01002343">
    <property type="protein sequence ID" value="POM77772.1"/>
    <property type="molecule type" value="Genomic_DNA"/>
</dbReference>
<dbReference type="Proteomes" id="UP000237271">
    <property type="component" value="Unassembled WGS sequence"/>
</dbReference>
<sequence length="109" mass="12622">MSRLAQRFNIKNLGEAQKRLGIWINRTTDGIFLHQQQSTIDLLEKFDKVAVTKRPDDVKENSICEENAEEEGRCKDFQNDRLDEDEIEASKNNYIGSDDHGTDMRAYVT</sequence>